<keyword evidence="2 5" id="KW-0238">DNA-binding</keyword>
<evidence type="ECO:0000256" key="3">
    <source>
        <dbReference type="ARBA" id="ARBA00023163"/>
    </source>
</evidence>
<dbReference type="InterPro" id="IPR018060">
    <property type="entry name" value="HTH_AraC"/>
</dbReference>
<evidence type="ECO:0000313" key="5">
    <source>
        <dbReference type="EMBL" id="NYE73899.1"/>
    </source>
</evidence>
<dbReference type="GO" id="GO:0003700">
    <property type="term" value="F:DNA-binding transcription factor activity"/>
    <property type="evidence" value="ECO:0007669"/>
    <property type="project" value="InterPro"/>
</dbReference>
<dbReference type="Gene3D" id="1.10.10.60">
    <property type="entry name" value="Homeodomain-like"/>
    <property type="match status" value="1"/>
</dbReference>
<dbReference type="PANTHER" id="PTHR46796:SF13">
    <property type="entry name" value="HTH-TYPE TRANSCRIPTIONAL ACTIVATOR RHAS"/>
    <property type="match status" value="1"/>
</dbReference>
<dbReference type="InterPro" id="IPR032783">
    <property type="entry name" value="AraC_lig"/>
</dbReference>
<organism evidence="5 6">
    <name type="scientific">Microlunatus parietis</name>
    <dbReference type="NCBI Taxonomy" id="682979"/>
    <lineage>
        <taxon>Bacteria</taxon>
        <taxon>Bacillati</taxon>
        <taxon>Actinomycetota</taxon>
        <taxon>Actinomycetes</taxon>
        <taxon>Propionibacteriales</taxon>
        <taxon>Propionibacteriaceae</taxon>
        <taxon>Microlunatus</taxon>
    </lineage>
</organism>
<evidence type="ECO:0000256" key="2">
    <source>
        <dbReference type="ARBA" id="ARBA00023125"/>
    </source>
</evidence>
<evidence type="ECO:0000259" key="4">
    <source>
        <dbReference type="PROSITE" id="PS01124"/>
    </source>
</evidence>
<dbReference type="SUPFAM" id="SSF46689">
    <property type="entry name" value="Homeodomain-like"/>
    <property type="match status" value="2"/>
</dbReference>
<dbReference type="AlphaFoldDB" id="A0A7Y9IBN9"/>
<feature type="domain" description="HTH araC/xylS-type" evidence="4">
    <location>
        <begin position="165"/>
        <end position="263"/>
    </location>
</feature>
<protein>
    <submittedName>
        <fullName evidence="5">AraC-like DNA-binding protein</fullName>
    </submittedName>
</protein>
<reference evidence="5 6" key="1">
    <citation type="submission" date="2020-07" db="EMBL/GenBank/DDBJ databases">
        <title>Sequencing the genomes of 1000 actinobacteria strains.</title>
        <authorList>
            <person name="Klenk H.-P."/>
        </authorList>
    </citation>
    <scope>NUCLEOTIDE SEQUENCE [LARGE SCALE GENOMIC DNA]</scope>
    <source>
        <strain evidence="5 6">DSM 22083</strain>
    </source>
</reference>
<evidence type="ECO:0000313" key="6">
    <source>
        <dbReference type="Proteomes" id="UP000569914"/>
    </source>
</evidence>
<keyword evidence="3" id="KW-0804">Transcription</keyword>
<name>A0A7Y9IBN9_9ACTN</name>
<accession>A0A7Y9IBN9</accession>
<keyword evidence="6" id="KW-1185">Reference proteome</keyword>
<dbReference type="SMART" id="SM00342">
    <property type="entry name" value="HTH_ARAC"/>
    <property type="match status" value="1"/>
</dbReference>
<evidence type="ECO:0000256" key="1">
    <source>
        <dbReference type="ARBA" id="ARBA00023015"/>
    </source>
</evidence>
<dbReference type="GO" id="GO:0043565">
    <property type="term" value="F:sequence-specific DNA binding"/>
    <property type="evidence" value="ECO:0007669"/>
    <property type="project" value="InterPro"/>
</dbReference>
<dbReference type="Proteomes" id="UP000569914">
    <property type="component" value="Unassembled WGS sequence"/>
</dbReference>
<proteinExistence type="predicted"/>
<keyword evidence="1" id="KW-0805">Transcription regulation</keyword>
<dbReference type="Pfam" id="PF12852">
    <property type="entry name" value="Cupin_6"/>
    <property type="match status" value="1"/>
</dbReference>
<dbReference type="PANTHER" id="PTHR46796">
    <property type="entry name" value="HTH-TYPE TRANSCRIPTIONAL ACTIVATOR RHAS-RELATED"/>
    <property type="match status" value="1"/>
</dbReference>
<gene>
    <name evidence="5" type="ORF">BKA15_005228</name>
</gene>
<comment type="caution">
    <text evidence="5">The sequence shown here is derived from an EMBL/GenBank/DDBJ whole genome shotgun (WGS) entry which is preliminary data.</text>
</comment>
<sequence>MDTLSRLLRDLCPREARFVRAESAPLSVGDEGPLTLITPLDGEATLEAGPAEPATPIPPGTLALLYGRRATVTGAPLLIGTFTAEGSLCDRVLEGLPDLITVRSEAARHPVAMVVEELATERPGRQAVLDQLLGLLLITTLRSWLDRPDEGAPRWYHAQHDPVVGEALQLIHAEPARAWTVAGLAREVAVSRAGFAQRFTALVGEPPMTYLTCWRTCLAADLLEHSDDTLDTIARQVGYSDADALSVAFRRVRGIRPSEHRAAVRRGALPGTSVA</sequence>
<dbReference type="Pfam" id="PF12833">
    <property type="entry name" value="HTH_18"/>
    <property type="match status" value="1"/>
</dbReference>
<dbReference type="EMBL" id="JACCBU010000001">
    <property type="protein sequence ID" value="NYE73899.1"/>
    <property type="molecule type" value="Genomic_DNA"/>
</dbReference>
<dbReference type="InterPro" id="IPR050204">
    <property type="entry name" value="AraC_XylS_family_regulators"/>
</dbReference>
<dbReference type="PROSITE" id="PS01124">
    <property type="entry name" value="HTH_ARAC_FAMILY_2"/>
    <property type="match status" value="1"/>
</dbReference>
<dbReference type="InterPro" id="IPR009057">
    <property type="entry name" value="Homeodomain-like_sf"/>
</dbReference>
<dbReference type="RefSeq" id="WP_179755759.1">
    <property type="nucleotide sequence ID" value="NZ_JACCBU010000001.1"/>
</dbReference>